<dbReference type="Pfam" id="PF01592">
    <property type="entry name" value="NifU_N"/>
    <property type="match status" value="1"/>
</dbReference>
<comment type="caution">
    <text evidence="3">The sequence shown here is derived from an EMBL/GenBank/DDBJ whole genome shotgun (WGS) entry which is preliminary data.</text>
</comment>
<sequence>MSALDGLYQEVILDHAKRRSGKGLADPAPGHAVGESHQYNPTCGDEITVRAELAPAPPGTEGTEPVVQRITWEGEGCSISMAAASVLAETAPGLTRAELLALIGAFRELLRSRGTVEPDEEVLGDAAAFAGVSRFAARVKCAMLGWVAAEEAVGRTG</sequence>
<dbReference type="GO" id="GO:0016226">
    <property type="term" value="P:iron-sulfur cluster assembly"/>
    <property type="evidence" value="ECO:0007669"/>
    <property type="project" value="InterPro"/>
</dbReference>
<dbReference type="SUPFAM" id="SSF82649">
    <property type="entry name" value="SufE/NifU"/>
    <property type="match status" value="1"/>
</dbReference>
<dbReference type="InterPro" id="IPR002871">
    <property type="entry name" value="NIF_FeS_clus_asmbl_NifU_N"/>
</dbReference>
<dbReference type="GO" id="GO:0051536">
    <property type="term" value="F:iron-sulfur cluster binding"/>
    <property type="evidence" value="ECO:0007669"/>
    <property type="project" value="InterPro"/>
</dbReference>
<evidence type="ECO:0000259" key="2">
    <source>
        <dbReference type="Pfam" id="PF01592"/>
    </source>
</evidence>
<accession>A0A512ICL0</accession>
<organism evidence="3 4">
    <name type="scientific">Kocuria turfanensis</name>
    <dbReference type="NCBI Taxonomy" id="388357"/>
    <lineage>
        <taxon>Bacteria</taxon>
        <taxon>Bacillati</taxon>
        <taxon>Actinomycetota</taxon>
        <taxon>Actinomycetes</taxon>
        <taxon>Micrococcales</taxon>
        <taxon>Micrococcaceae</taxon>
        <taxon>Kocuria</taxon>
    </lineage>
</organism>
<keyword evidence="4" id="KW-1185">Reference proteome</keyword>
<protein>
    <submittedName>
        <fullName evidence="3">Putative SUF system FeS assembly protein</fullName>
    </submittedName>
</protein>
<reference evidence="3 4" key="1">
    <citation type="submission" date="2019-07" db="EMBL/GenBank/DDBJ databases">
        <title>Whole genome shotgun sequence of Kocuria turfanensis NBRC 107627.</title>
        <authorList>
            <person name="Hosoyama A."/>
            <person name="Uohara A."/>
            <person name="Ohji S."/>
            <person name="Ichikawa N."/>
        </authorList>
    </citation>
    <scope>NUCLEOTIDE SEQUENCE [LARGE SCALE GENOMIC DNA]</scope>
    <source>
        <strain evidence="3 4">NBRC 107627</strain>
    </source>
</reference>
<dbReference type="AlphaFoldDB" id="A0A512ICL0"/>
<dbReference type="CDD" id="cd06664">
    <property type="entry name" value="IscU_like"/>
    <property type="match status" value="1"/>
</dbReference>
<dbReference type="STRING" id="388357.GCA_001580365_00615"/>
<dbReference type="NCBIfam" id="TIGR01994">
    <property type="entry name" value="SUF_scaf_2"/>
    <property type="match status" value="1"/>
</dbReference>
<dbReference type="Gene3D" id="3.90.1010.10">
    <property type="match status" value="1"/>
</dbReference>
<dbReference type="RefSeq" id="WP_062734355.1">
    <property type="nucleotide sequence ID" value="NZ_BJZS01000041.1"/>
</dbReference>
<evidence type="ECO:0000313" key="3">
    <source>
        <dbReference type="EMBL" id="GEO95431.1"/>
    </source>
</evidence>
<gene>
    <name evidence="3" type="ORF">KTU01_15540</name>
</gene>
<name>A0A512ICL0_9MICC</name>
<proteinExistence type="predicted"/>
<feature type="region of interest" description="Disordered" evidence="1">
    <location>
        <begin position="19"/>
        <end position="41"/>
    </location>
</feature>
<dbReference type="GO" id="GO:0005506">
    <property type="term" value="F:iron ion binding"/>
    <property type="evidence" value="ECO:0007669"/>
    <property type="project" value="InterPro"/>
</dbReference>
<evidence type="ECO:0000256" key="1">
    <source>
        <dbReference type="SAM" id="MobiDB-lite"/>
    </source>
</evidence>
<feature type="domain" description="NIF system FeS cluster assembly NifU N-terminal" evidence="2">
    <location>
        <begin position="8"/>
        <end position="141"/>
    </location>
</feature>
<evidence type="ECO:0000313" key="4">
    <source>
        <dbReference type="Proteomes" id="UP000321103"/>
    </source>
</evidence>
<dbReference type="Proteomes" id="UP000321103">
    <property type="component" value="Unassembled WGS sequence"/>
</dbReference>
<dbReference type="EMBL" id="BJZS01000041">
    <property type="protein sequence ID" value="GEO95431.1"/>
    <property type="molecule type" value="Genomic_DNA"/>
</dbReference>